<proteinExistence type="predicted"/>
<dbReference type="Proteomes" id="UP000007435">
    <property type="component" value="Chromosome"/>
</dbReference>
<dbReference type="Gene3D" id="2.60.40.10">
    <property type="entry name" value="Immunoglobulins"/>
    <property type="match status" value="4"/>
</dbReference>
<dbReference type="InterPro" id="IPR050964">
    <property type="entry name" value="Striated_Muscle_Regulatory"/>
</dbReference>
<dbReference type="SUPFAM" id="SSF49265">
    <property type="entry name" value="Fibronectin type III"/>
    <property type="match status" value="1"/>
</dbReference>
<organism evidence="3 4">
    <name type="scientific">Leadbetterella byssophila (strain DSM 17132 / JCM 16389 / KACC 11308 / NBRC 106382 / 4M15)</name>
    <dbReference type="NCBI Taxonomy" id="649349"/>
    <lineage>
        <taxon>Bacteria</taxon>
        <taxon>Pseudomonadati</taxon>
        <taxon>Bacteroidota</taxon>
        <taxon>Cytophagia</taxon>
        <taxon>Cytophagales</taxon>
        <taxon>Leadbetterellaceae</taxon>
        <taxon>Leadbetterella</taxon>
    </lineage>
</organism>
<dbReference type="eggNOG" id="COG5492">
    <property type="taxonomic scope" value="Bacteria"/>
</dbReference>
<feature type="domain" description="Fibronectin type-III" evidence="2">
    <location>
        <begin position="248"/>
        <end position="344"/>
    </location>
</feature>
<dbReference type="AlphaFoldDB" id="E4RTB4"/>
<evidence type="ECO:0000256" key="1">
    <source>
        <dbReference type="ARBA" id="ARBA00022737"/>
    </source>
</evidence>
<dbReference type="KEGG" id="lby:Lbys_2990"/>
<keyword evidence="1" id="KW-0677">Repeat</keyword>
<sequence length="616" mass="70371">MFAQTAGVVHSGPKGIFITIGQHPPGTKYSSYKIERSEGGAFKTVAELHPVKDVNEFRKNMQETQKWVDYPIKFDIYNTENIWKKVKETSDVESLKTVGHSMPVLAGFHLIWLDQDVKKGKTYQYRITAKGFELLSERITFQPLAAAPLELKSYQFLNGVFHFKLSAYGVRKPVWIDVYRAGPGKGFEKLNIEAFISNSKDTLQYSVRDSSATPYQPYKYTFRAYDLYGNQSIDNDTIHTASLDPTTLPIPVKVIITSDSQKITLKWTQTNPEIVQSILLERGTSSEGEFQPLHEMSGFENQYSDEDTEAGTTYFYRFRVSYKGITDSKQSTLYSAIRHDFRPLSPVLTFAGEETEKGTQLNWTTHESKAVGFHIYRQINNEGYHLLTELIPAVRGKQEYNYLDLHPGGGKTYHYYIRTISRSYQEGIPSDTLTLVSTRNLPVPKAPVDFTLQTVEDKIWLTWQSMPEVAGYVILRERGQAKDTLYTDKNFYVDEVTNATYRIKSVNWTGTSSPYTNPVKSSKVLRKPAPPGGVLVSPERNGGMKILWDSPDGDQEFNYQIYRYEKGKKPAKLALVKTNDYLDKTVIKGRTYYYYVCTISPDGLESEKSKETYFTY</sequence>
<keyword evidence="4" id="KW-1185">Reference proteome</keyword>
<accession>E4RTB4</accession>
<gene>
    <name evidence="3" type="ordered locus">Lbys_2990</name>
</gene>
<dbReference type="InterPro" id="IPR003961">
    <property type="entry name" value="FN3_dom"/>
</dbReference>
<evidence type="ECO:0000313" key="4">
    <source>
        <dbReference type="Proteomes" id="UP000007435"/>
    </source>
</evidence>
<dbReference type="PROSITE" id="PS50853">
    <property type="entry name" value="FN3"/>
    <property type="match status" value="1"/>
</dbReference>
<evidence type="ECO:0000313" key="3">
    <source>
        <dbReference type="EMBL" id="ADQ18652.1"/>
    </source>
</evidence>
<dbReference type="PANTHER" id="PTHR13817">
    <property type="entry name" value="TITIN"/>
    <property type="match status" value="1"/>
</dbReference>
<dbReference type="InterPro" id="IPR036116">
    <property type="entry name" value="FN3_sf"/>
</dbReference>
<evidence type="ECO:0000259" key="2">
    <source>
        <dbReference type="PROSITE" id="PS50853"/>
    </source>
</evidence>
<dbReference type="HOGENOM" id="CLU_443304_0_0_10"/>
<reference evidence="3 4" key="2">
    <citation type="journal article" date="2011" name="Stand. Genomic Sci.">
        <title>Complete genome sequence of Leadbetterella byssophila type strain (4M15).</title>
        <authorList>
            <person name="Abt B."/>
            <person name="Teshima H."/>
            <person name="Lucas S."/>
            <person name="Lapidus A."/>
            <person name="Del Rio T.G."/>
            <person name="Nolan M."/>
            <person name="Tice H."/>
            <person name="Cheng J.F."/>
            <person name="Pitluck S."/>
            <person name="Liolios K."/>
            <person name="Pagani I."/>
            <person name="Ivanova N."/>
            <person name="Mavromatis K."/>
            <person name="Pati A."/>
            <person name="Tapia R."/>
            <person name="Han C."/>
            <person name="Goodwin L."/>
            <person name="Chen A."/>
            <person name="Palaniappan K."/>
            <person name="Land M."/>
            <person name="Hauser L."/>
            <person name="Chang Y.J."/>
            <person name="Jeffries C.D."/>
            <person name="Rohde M."/>
            <person name="Goker M."/>
            <person name="Tindall B.J."/>
            <person name="Detter J.C."/>
            <person name="Woyke T."/>
            <person name="Bristow J."/>
            <person name="Eisen J.A."/>
            <person name="Markowitz V."/>
            <person name="Hugenholtz P."/>
            <person name="Klenk H.P."/>
            <person name="Kyrpides N.C."/>
        </authorList>
    </citation>
    <scope>NUCLEOTIDE SEQUENCE [LARGE SCALE GENOMIC DNA]</scope>
    <source>
        <strain evidence="4">DSM 17132 / JCM 16389 / KACC 11308 / NBRC 106382 / 4M15</strain>
    </source>
</reference>
<name>E4RTB4_LEAB4</name>
<protein>
    <submittedName>
        <fullName evidence="3">Fibronectin type III domain protein</fullName>
    </submittedName>
</protein>
<dbReference type="InterPro" id="IPR013783">
    <property type="entry name" value="Ig-like_fold"/>
</dbReference>
<dbReference type="EMBL" id="CP002305">
    <property type="protein sequence ID" value="ADQ18652.1"/>
    <property type="molecule type" value="Genomic_DNA"/>
</dbReference>
<dbReference type="PANTHER" id="PTHR13817:SF166">
    <property type="entry name" value="NEURONAL IGCAM-RELATED"/>
    <property type="match status" value="1"/>
</dbReference>
<dbReference type="SMART" id="SM00060">
    <property type="entry name" value="FN3"/>
    <property type="match status" value="3"/>
</dbReference>
<dbReference type="STRING" id="649349.Lbys_2990"/>
<reference key="1">
    <citation type="submission" date="2010-11" db="EMBL/GenBank/DDBJ databases">
        <title>The complete genome of Leadbetterella byssophila DSM 17132.</title>
        <authorList>
            <consortium name="US DOE Joint Genome Institute (JGI-PGF)"/>
            <person name="Lucas S."/>
            <person name="Copeland A."/>
            <person name="Lapidus A."/>
            <person name="Glavina del Rio T."/>
            <person name="Dalin E."/>
            <person name="Tice H."/>
            <person name="Bruce D."/>
            <person name="Goodwin L."/>
            <person name="Pitluck S."/>
            <person name="Kyrpides N."/>
            <person name="Mavromatis K."/>
            <person name="Ivanova N."/>
            <person name="Teshima H."/>
            <person name="Brettin T."/>
            <person name="Detter J.C."/>
            <person name="Han C."/>
            <person name="Tapia R."/>
            <person name="Land M."/>
            <person name="Hauser L."/>
            <person name="Markowitz V."/>
            <person name="Cheng J.-F."/>
            <person name="Hugenholtz P."/>
            <person name="Woyke T."/>
            <person name="Wu D."/>
            <person name="Tindall B."/>
            <person name="Pomrenke H.G."/>
            <person name="Brambilla E."/>
            <person name="Klenk H.-P."/>
            <person name="Eisen J.A."/>
        </authorList>
    </citation>
    <scope>NUCLEOTIDE SEQUENCE [LARGE SCALE GENOMIC DNA]</scope>
    <source>
        <strain>DSM 17132</strain>
    </source>
</reference>